<dbReference type="Pfam" id="PF04666">
    <property type="entry name" value="MGAT4_cons"/>
    <property type="match status" value="1"/>
</dbReference>
<dbReference type="GO" id="GO:0005793">
    <property type="term" value="C:endoplasmic reticulum-Golgi intermediate compartment"/>
    <property type="evidence" value="ECO:0007669"/>
    <property type="project" value="TreeGrafter"/>
</dbReference>
<dbReference type="PANTHER" id="PTHR12062:SF9">
    <property type="entry name" value="ALPHA-1,3-MANNOSYL-GLYCOPROTEIN 4-BETA-N-ACETYLGLUCOSAMINYLTRANSFERASE A, ISOFORM A"/>
    <property type="match status" value="1"/>
</dbReference>
<dbReference type="GO" id="GO:0005783">
    <property type="term" value="C:endoplasmic reticulum"/>
    <property type="evidence" value="ECO:0007669"/>
    <property type="project" value="TreeGrafter"/>
</dbReference>
<dbReference type="InParanoid" id="A0A6P7GNK8"/>
<keyword evidence="1" id="KW-1133">Transmembrane helix</keyword>
<keyword evidence="1" id="KW-0812">Transmembrane</keyword>
<dbReference type="PANTHER" id="PTHR12062">
    <property type="entry name" value="N-ACETYLGLUCOSAMINYLTRANSFERASE VI"/>
    <property type="match status" value="1"/>
</dbReference>
<proteinExistence type="predicted"/>
<protein>
    <submittedName>
        <fullName evidence="3">Alpha-1,3-mannosyl-glycoprotein 4-beta-N-acetylglucosaminyltransferase B</fullName>
    </submittedName>
</protein>
<organism evidence="3">
    <name type="scientific">Diabrotica virgifera virgifera</name>
    <name type="common">western corn rootworm</name>
    <dbReference type="NCBI Taxonomy" id="50390"/>
    <lineage>
        <taxon>Eukaryota</taxon>
        <taxon>Metazoa</taxon>
        <taxon>Ecdysozoa</taxon>
        <taxon>Arthropoda</taxon>
        <taxon>Hexapoda</taxon>
        <taxon>Insecta</taxon>
        <taxon>Pterygota</taxon>
        <taxon>Neoptera</taxon>
        <taxon>Endopterygota</taxon>
        <taxon>Coleoptera</taxon>
        <taxon>Polyphaga</taxon>
        <taxon>Cucujiformia</taxon>
        <taxon>Chrysomeloidea</taxon>
        <taxon>Chrysomelidae</taxon>
        <taxon>Galerucinae</taxon>
        <taxon>Diabroticina</taxon>
        <taxon>Diabroticites</taxon>
        <taxon>Diabrotica</taxon>
    </lineage>
</organism>
<accession>A0A6P7GNK8</accession>
<evidence type="ECO:0000313" key="3">
    <source>
        <dbReference type="RefSeq" id="XP_028147587.1"/>
    </source>
</evidence>
<dbReference type="FunCoup" id="A0A6P7GNK8">
    <property type="interactions" value="1065"/>
</dbReference>
<dbReference type="GO" id="GO:0006487">
    <property type="term" value="P:protein N-linked glycosylation"/>
    <property type="evidence" value="ECO:0007669"/>
    <property type="project" value="TreeGrafter"/>
</dbReference>
<reference evidence="3" key="1">
    <citation type="submission" date="2025-08" db="UniProtKB">
        <authorList>
            <consortium name="RefSeq"/>
        </authorList>
    </citation>
    <scope>IDENTIFICATION</scope>
    <source>
        <tissue evidence="3">Whole insect</tissue>
    </source>
</reference>
<feature type="domain" description="MGAT4 conserved region" evidence="2">
    <location>
        <begin position="133"/>
        <end position="372"/>
    </location>
</feature>
<name>A0A6P7GNK8_DIAVI</name>
<keyword evidence="1" id="KW-0472">Membrane</keyword>
<dbReference type="RefSeq" id="XP_028147587.1">
    <property type="nucleotide sequence ID" value="XM_028291786.1"/>
</dbReference>
<dbReference type="InterPro" id="IPR057279">
    <property type="entry name" value="MGAT4"/>
</dbReference>
<sequence length="386" mass="44541">MLSSAQLLNMTIVNLSMSSLRKRNCFFVFIFIVFVPFCLFVILSVPDISSEETLLQRLAELQVRIQYLDAMYRSRQEELQELTQHIDQIYNEDSTLNSSANVQELRPDIKQMLKNMSGLYAANGLNPGVSVKFPSAFHFLPHLLDNPSSLKLAYLMSKNREGVSLVLGIPTVKREKYSYLMDTLQNLIDGLSPEEANDTIIVILIAETAMEYILQIAKEVEMKFPSQVESGLIEIIAPSSGYYPNFDKLRITLGDSSERVKWRSKQNLDYAFLMSYCQTKGTFYVQLEDDILAKPSYATIMRKFAIEKTAKKDPWIVLDFCQLGFIGKLFKTAELPWLINFFQMFFNDKPVDWLLDYLINTKICNWEKNVSIIHWHFSNVVFKIIS</sequence>
<evidence type="ECO:0000256" key="1">
    <source>
        <dbReference type="SAM" id="Phobius"/>
    </source>
</evidence>
<evidence type="ECO:0000259" key="2">
    <source>
        <dbReference type="Pfam" id="PF04666"/>
    </source>
</evidence>
<gene>
    <name evidence="3" type="primary">LOC114341001</name>
</gene>
<dbReference type="InterPro" id="IPR006759">
    <property type="entry name" value="Glyco_transf_54"/>
</dbReference>
<dbReference type="GO" id="GO:0008375">
    <property type="term" value="F:acetylglucosaminyltransferase activity"/>
    <property type="evidence" value="ECO:0007669"/>
    <property type="project" value="TreeGrafter"/>
</dbReference>
<feature type="transmembrane region" description="Helical" evidence="1">
    <location>
        <begin position="25"/>
        <end position="45"/>
    </location>
</feature>
<dbReference type="GO" id="GO:0005795">
    <property type="term" value="C:Golgi stack"/>
    <property type="evidence" value="ECO:0007669"/>
    <property type="project" value="TreeGrafter"/>
</dbReference>
<dbReference type="AlphaFoldDB" id="A0A6P7GNK8"/>